<dbReference type="InterPro" id="IPR050268">
    <property type="entry name" value="NADH-dep_flavin_reductase"/>
</dbReference>
<evidence type="ECO:0000313" key="5">
    <source>
        <dbReference type="Proteomes" id="UP001518140"/>
    </source>
</evidence>
<gene>
    <name evidence="4" type="ORF">G6048_31055</name>
</gene>
<organism evidence="4 5">
    <name type="scientific">Streptomyces ureilyticus</name>
    <dbReference type="NCBI Taxonomy" id="1775131"/>
    <lineage>
        <taxon>Bacteria</taxon>
        <taxon>Bacillati</taxon>
        <taxon>Actinomycetota</taxon>
        <taxon>Actinomycetes</taxon>
        <taxon>Kitasatosporales</taxon>
        <taxon>Streptomycetaceae</taxon>
        <taxon>Streptomyces</taxon>
    </lineage>
</organism>
<evidence type="ECO:0000313" key="4">
    <source>
        <dbReference type="EMBL" id="NGO46385.1"/>
    </source>
</evidence>
<evidence type="ECO:0000259" key="3">
    <source>
        <dbReference type="SMART" id="SM00903"/>
    </source>
</evidence>
<reference evidence="4 5" key="1">
    <citation type="submission" date="2020-02" db="EMBL/GenBank/DDBJ databases">
        <title>Whole-genome analyses of novel actinobacteria.</title>
        <authorList>
            <person name="Sahin N."/>
            <person name="Tokatli A."/>
        </authorList>
    </citation>
    <scope>NUCLEOTIDE SEQUENCE [LARGE SCALE GENOMIC DNA]</scope>
    <source>
        <strain evidence="4 5">YC419</strain>
    </source>
</reference>
<dbReference type="PANTHER" id="PTHR30466">
    <property type="entry name" value="FLAVIN REDUCTASE"/>
    <property type="match status" value="1"/>
</dbReference>
<dbReference type="SMART" id="SM00903">
    <property type="entry name" value="Flavin_Reduct"/>
    <property type="match status" value="1"/>
</dbReference>
<dbReference type="Proteomes" id="UP001518140">
    <property type="component" value="Unassembled WGS sequence"/>
</dbReference>
<dbReference type="Pfam" id="PF01613">
    <property type="entry name" value="Flavin_Reduct"/>
    <property type="match status" value="1"/>
</dbReference>
<evidence type="ECO:0000256" key="2">
    <source>
        <dbReference type="ARBA" id="ARBA00023002"/>
    </source>
</evidence>
<dbReference type="SUPFAM" id="SSF50475">
    <property type="entry name" value="FMN-binding split barrel"/>
    <property type="match status" value="1"/>
</dbReference>
<sequence>MDSRAYRDALGRYASGVVVIGATAADGQHLGFTCQSFHSVSLDPPLISISVAQTSTTYPMIRETGRFAVSVLGDNHHEVASAFARKGIDRWGGVAHTGTGTGNPVLTESLMWLDCEIDAEHEAGDHHIVVGRVLEMSQSEAHRGEPLLFYRGGFHRIASLPATA</sequence>
<protein>
    <submittedName>
        <fullName evidence="4">Flavin reductase family protein</fullName>
    </submittedName>
</protein>
<dbReference type="PANTHER" id="PTHR30466:SF11">
    <property type="entry name" value="FLAVIN-DEPENDENT MONOOXYGENASE, REDUCTASE SUBUNIT HSAB"/>
    <property type="match status" value="1"/>
</dbReference>
<dbReference type="InterPro" id="IPR002563">
    <property type="entry name" value="Flavin_Rdtase-like_dom"/>
</dbReference>
<comment type="similarity">
    <text evidence="1">Belongs to the non-flavoprotein flavin reductase family.</text>
</comment>
<dbReference type="Gene3D" id="2.30.110.10">
    <property type="entry name" value="Electron Transport, Fmn-binding Protein, Chain A"/>
    <property type="match status" value="1"/>
</dbReference>
<comment type="caution">
    <text evidence="4">The sequence shown here is derived from an EMBL/GenBank/DDBJ whole genome shotgun (WGS) entry which is preliminary data.</text>
</comment>
<keyword evidence="2" id="KW-0560">Oxidoreductase</keyword>
<evidence type="ECO:0000256" key="1">
    <source>
        <dbReference type="ARBA" id="ARBA00008898"/>
    </source>
</evidence>
<name>A0ABX0E0K4_9ACTN</name>
<proteinExistence type="inferred from homology"/>
<dbReference type="EMBL" id="JAAKZX010000126">
    <property type="protein sequence ID" value="NGO46385.1"/>
    <property type="molecule type" value="Genomic_DNA"/>
</dbReference>
<dbReference type="InterPro" id="IPR012349">
    <property type="entry name" value="Split_barrel_FMN-bd"/>
</dbReference>
<accession>A0ABX0E0K4</accession>
<feature type="domain" description="Flavin reductase like" evidence="3">
    <location>
        <begin position="10"/>
        <end position="156"/>
    </location>
</feature>
<keyword evidence="5" id="KW-1185">Reference proteome</keyword>